<keyword evidence="2" id="KW-1185">Reference proteome</keyword>
<organism evidence="1 2">
    <name type="scientific">Peronospora destructor</name>
    <dbReference type="NCBI Taxonomy" id="86335"/>
    <lineage>
        <taxon>Eukaryota</taxon>
        <taxon>Sar</taxon>
        <taxon>Stramenopiles</taxon>
        <taxon>Oomycota</taxon>
        <taxon>Peronosporomycetes</taxon>
        <taxon>Peronosporales</taxon>
        <taxon>Peronosporaceae</taxon>
        <taxon>Peronospora</taxon>
    </lineage>
</organism>
<name>A0AAV0UF00_9STRA</name>
<protein>
    <submittedName>
        <fullName evidence="1">Uncharacterized protein</fullName>
    </submittedName>
</protein>
<sequence>MDAIRQRHDDALEQIGAKAQHAIVRSKSGAELRLNQTVPKYTGAAIRPDIVVREKRAVLYLDSALSVFKTSFCRACDVRCGPLPTPTRRSRGRTAPLTLAMLTAVPAPNAMACTDTEAR</sequence>
<proteinExistence type="predicted"/>
<evidence type="ECO:0000313" key="1">
    <source>
        <dbReference type="EMBL" id="CAI5734355.1"/>
    </source>
</evidence>
<gene>
    <name evidence="1" type="ORF">PDE001_LOCUS5685</name>
</gene>
<dbReference type="Proteomes" id="UP001162029">
    <property type="component" value="Unassembled WGS sequence"/>
</dbReference>
<dbReference type="AlphaFoldDB" id="A0AAV0UF00"/>
<dbReference type="EMBL" id="CANTFM010001058">
    <property type="protein sequence ID" value="CAI5734355.1"/>
    <property type="molecule type" value="Genomic_DNA"/>
</dbReference>
<comment type="caution">
    <text evidence="1">The sequence shown here is derived from an EMBL/GenBank/DDBJ whole genome shotgun (WGS) entry which is preliminary data.</text>
</comment>
<evidence type="ECO:0000313" key="2">
    <source>
        <dbReference type="Proteomes" id="UP001162029"/>
    </source>
</evidence>
<reference evidence="1" key="1">
    <citation type="submission" date="2022-12" db="EMBL/GenBank/DDBJ databases">
        <authorList>
            <person name="Webb A."/>
        </authorList>
    </citation>
    <scope>NUCLEOTIDE SEQUENCE</scope>
    <source>
        <strain evidence="1">Pd1</strain>
    </source>
</reference>
<accession>A0AAV0UF00</accession>